<dbReference type="PROSITE" id="PS51318">
    <property type="entry name" value="TAT"/>
    <property type="match status" value="1"/>
</dbReference>
<dbReference type="SUPFAM" id="SSF56300">
    <property type="entry name" value="Metallo-dependent phosphatases"/>
    <property type="match status" value="1"/>
</dbReference>
<evidence type="ECO:0000259" key="2">
    <source>
        <dbReference type="Pfam" id="PF16655"/>
    </source>
</evidence>
<organism evidence="3 4">
    <name type="scientific">Fodinibius roseus</name>
    <dbReference type="NCBI Taxonomy" id="1194090"/>
    <lineage>
        <taxon>Bacteria</taxon>
        <taxon>Pseudomonadati</taxon>
        <taxon>Balneolota</taxon>
        <taxon>Balneolia</taxon>
        <taxon>Balneolales</taxon>
        <taxon>Balneolaceae</taxon>
        <taxon>Fodinibius</taxon>
    </lineage>
</organism>
<sequence>MGEENKPEESAAHETTLDRLTNETMDRRSFLQKTGKIAEVLAAAGLLGTLPAIAGCGSNGGEGPSTPTPPKTIGYPFELGVASGDPLPDGVVLWTRLAPRGGSMPSEPVDVTWEVAEDESFTSIVQQGTYAAEPEYAHSVHAEIEGLEPDQWYYYRFKMNDEVSPTGRTKTIPADGAPVDQLNIAFASCQNYPAGYYTAYDHLVNEDLDVVFFLGDYIYEGAAQGSLGRGHLPRNEVRTLHEYRIRYGQYKSDPSLQAAHAAFPWIVTLDDHEVKNNWGGEGPPYDNTAQFLSRRAAAFKAYYEHMPIRRSSLPGDVNMQLFRRFKYGNLVDFNVLDTRQYRTGFACGGGIQSDCSERLDPARTMLGEDQEDWLFDGLRSSSARWKVLAQQVMMAQDDRQEGPGTAFGMDKWDGYAATRNRLFDVVKENDIDNMVVLTGDSHKNWVNDLKDDFSNPDSRTLGTEFMGTSITSGGNGTDFPGYASTILAENPHIKFYNAQRGYVRCSITPERWQTDFRVVPYVETKGADIRTRASFVVENGQPGAVQM</sequence>
<dbReference type="Pfam" id="PF09423">
    <property type="entry name" value="PhoD"/>
    <property type="match status" value="1"/>
</dbReference>
<dbReference type="InterPro" id="IPR006311">
    <property type="entry name" value="TAT_signal"/>
</dbReference>
<dbReference type="InterPro" id="IPR032093">
    <property type="entry name" value="PhoD_N"/>
</dbReference>
<keyword evidence="4" id="KW-1185">Reference proteome</keyword>
<dbReference type="RefSeq" id="WP_073059321.1">
    <property type="nucleotide sequence ID" value="NZ_FQUS01000002.1"/>
</dbReference>
<gene>
    <name evidence="3" type="ORF">SAMN05443144_102198</name>
</gene>
<dbReference type="PANTHER" id="PTHR43606">
    <property type="entry name" value="PHOSPHATASE, PUTATIVE (AFU_ORTHOLOGUE AFUA_6G08710)-RELATED"/>
    <property type="match status" value="1"/>
</dbReference>
<dbReference type="Gene3D" id="3.60.21.70">
    <property type="entry name" value="PhoD-like phosphatase"/>
    <property type="match status" value="1"/>
</dbReference>
<evidence type="ECO:0000313" key="4">
    <source>
        <dbReference type="Proteomes" id="UP000184041"/>
    </source>
</evidence>
<dbReference type="InterPro" id="IPR038607">
    <property type="entry name" value="PhoD-like_sf"/>
</dbReference>
<protein>
    <submittedName>
        <fullName evidence="3">Alkaline phosphatase D</fullName>
    </submittedName>
</protein>
<dbReference type="CDD" id="cd07389">
    <property type="entry name" value="MPP_PhoD"/>
    <property type="match status" value="1"/>
</dbReference>
<dbReference type="PANTHER" id="PTHR43606:SF2">
    <property type="entry name" value="ALKALINE PHOSPHATASE FAMILY PROTEIN (AFU_ORTHOLOGUE AFUA_5G03860)"/>
    <property type="match status" value="1"/>
</dbReference>
<name>A0A1M4V526_9BACT</name>
<dbReference type="AlphaFoldDB" id="A0A1M4V526"/>
<dbReference type="InterPro" id="IPR052900">
    <property type="entry name" value="Phospholipid_Metab_Enz"/>
</dbReference>
<dbReference type="STRING" id="1194090.SAMN05443144_102198"/>
<dbReference type="OrthoDB" id="9763616at2"/>
<feature type="domain" description="PhoD-like phosphatase metallophosphatase" evidence="1">
    <location>
        <begin position="185"/>
        <end position="516"/>
    </location>
</feature>
<evidence type="ECO:0000259" key="1">
    <source>
        <dbReference type="Pfam" id="PF09423"/>
    </source>
</evidence>
<dbReference type="EMBL" id="FQUS01000002">
    <property type="protein sequence ID" value="SHE63983.1"/>
    <property type="molecule type" value="Genomic_DNA"/>
</dbReference>
<proteinExistence type="predicted"/>
<accession>A0A1M4V526</accession>
<feature type="domain" description="Phospholipase D N-terminal" evidence="2">
    <location>
        <begin position="79"/>
        <end position="171"/>
    </location>
</feature>
<dbReference type="Pfam" id="PF16655">
    <property type="entry name" value="PhoD_N"/>
    <property type="match status" value="1"/>
</dbReference>
<dbReference type="Gene3D" id="2.60.40.380">
    <property type="entry name" value="Purple acid phosphatase-like, N-terminal"/>
    <property type="match status" value="1"/>
</dbReference>
<dbReference type="InterPro" id="IPR029052">
    <property type="entry name" value="Metallo-depent_PP-like"/>
</dbReference>
<dbReference type="Proteomes" id="UP000184041">
    <property type="component" value="Unassembled WGS sequence"/>
</dbReference>
<reference evidence="3 4" key="1">
    <citation type="submission" date="2016-11" db="EMBL/GenBank/DDBJ databases">
        <authorList>
            <person name="Jaros S."/>
            <person name="Januszkiewicz K."/>
            <person name="Wedrychowicz H."/>
        </authorList>
    </citation>
    <scope>NUCLEOTIDE SEQUENCE [LARGE SCALE GENOMIC DNA]</scope>
    <source>
        <strain evidence="3 4">DSM 21986</strain>
    </source>
</reference>
<evidence type="ECO:0000313" key="3">
    <source>
        <dbReference type="EMBL" id="SHE63983.1"/>
    </source>
</evidence>
<dbReference type="InterPro" id="IPR018946">
    <property type="entry name" value="PhoD-like_MPP"/>
</dbReference>